<keyword evidence="16" id="KW-1185">Reference proteome</keyword>
<dbReference type="Proteomes" id="UP000265120">
    <property type="component" value="Chromosome 14"/>
</dbReference>
<keyword evidence="9" id="KW-0238">DNA-binding</keyword>
<dbReference type="InParanoid" id="A0A3P8UIK1"/>
<evidence type="ECO:0000256" key="6">
    <source>
        <dbReference type="ARBA" id="ARBA00022771"/>
    </source>
</evidence>
<evidence type="ECO:0000256" key="5">
    <source>
        <dbReference type="ARBA" id="ARBA00022737"/>
    </source>
</evidence>
<dbReference type="GO" id="GO:0003677">
    <property type="term" value="F:DNA binding"/>
    <property type="evidence" value="ECO:0007669"/>
    <property type="project" value="UniProtKB-KW"/>
</dbReference>
<proteinExistence type="inferred from homology"/>
<keyword evidence="6 12" id="KW-0863">Zinc-finger</keyword>
<feature type="compositionally biased region" description="Polar residues" evidence="13">
    <location>
        <begin position="1514"/>
        <end position="1531"/>
    </location>
</feature>
<dbReference type="PROSITE" id="PS00028">
    <property type="entry name" value="ZINC_FINGER_C2H2_1"/>
    <property type="match status" value="2"/>
</dbReference>
<dbReference type="InterPro" id="IPR052251">
    <property type="entry name" value="GH-ZnFinger_Regulators"/>
</dbReference>
<feature type="region of interest" description="Disordered" evidence="13">
    <location>
        <begin position="1974"/>
        <end position="2001"/>
    </location>
</feature>
<evidence type="ECO:0000256" key="9">
    <source>
        <dbReference type="ARBA" id="ARBA00023125"/>
    </source>
</evidence>
<keyword evidence="11" id="KW-0539">Nucleus</keyword>
<dbReference type="Ensembl" id="ENSCSET00000001705.1">
    <property type="protein sequence ID" value="ENSCSEP00000001674.1"/>
    <property type="gene ID" value="ENSCSEG00000001137.1"/>
</dbReference>
<feature type="compositionally biased region" description="Basic residues" evidence="13">
    <location>
        <begin position="1164"/>
        <end position="1179"/>
    </location>
</feature>
<evidence type="ECO:0000313" key="15">
    <source>
        <dbReference type="Ensembl" id="ENSCSEP00000001674.1"/>
    </source>
</evidence>
<feature type="compositionally biased region" description="Basic and acidic residues" evidence="13">
    <location>
        <begin position="1776"/>
        <end position="1794"/>
    </location>
</feature>
<feature type="compositionally biased region" description="Basic and acidic residues" evidence="13">
    <location>
        <begin position="1810"/>
        <end position="1824"/>
    </location>
</feature>
<keyword evidence="7" id="KW-0862">Zinc</keyword>
<feature type="compositionally biased region" description="Polar residues" evidence="13">
    <location>
        <begin position="1200"/>
        <end position="1220"/>
    </location>
</feature>
<evidence type="ECO:0000313" key="16">
    <source>
        <dbReference type="Proteomes" id="UP000265120"/>
    </source>
</evidence>
<feature type="region of interest" description="Disordered" evidence="13">
    <location>
        <begin position="904"/>
        <end position="945"/>
    </location>
</feature>
<evidence type="ECO:0000256" key="1">
    <source>
        <dbReference type="ARBA" id="ARBA00004123"/>
    </source>
</evidence>
<dbReference type="OrthoDB" id="10029602at2759"/>
<reference evidence="15 16" key="1">
    <citation type="journal article" date="2014" name="Nat. Genet.">
        <title>Whole-genome sequence of a flatfish provides insights into ZW sex chromosome evolution and adaptation to a benthic lifestyle.</title>
        <authorList>
            <person name="Chen S."/>
            <person name="Zhang G."/>
            <person name="Shao C."/>
            <person name="Huang Q."/>
            <person name="Liu G."/>
            <person name="Zhang P."/>
            <person name="Song W."/>
            <person name="An N."/>
            <person name="Chalopin D."/>
            <person name="Volff J.N."/>
            <person name="Hong Y."/>
            <person name="Li Q."/>
            <person name="Sha Z."/>
            <person name="Zhou H."/>
            <person name="Xie M."/>
            <person name="Yu Q."/>
            <person name="Liu Y."/>
            <person name="Xiang H."/>
            <person name="Wang N."/>
            <person name="Wu K."/>
            <person name="Yang C."/>
            <person name="Zhou Q."/>
            <person name="Liao X."/>
            <person name="Yang L."/>
            <person name="Hu Q."/>
            <person name="Zhang J."/>
            <person name="Meng L."/>
            <person name="Jin L."/>
            <person name="Tian Y."/>
            <person name="Lian J."/>
            <person name="Yang J."/>
            <person name="Miao G."/>
            <person name="Liu S."/>
            <person name="Liang Z."/>
            <person name="Yan F."/>
            <person name="Li Y."/>
            <person name="Sun B."/>
            <person name="Zhang H."/>
            <person name="Zhang J."/>
            <person name="Zhu Y."/>
            <person name="Du M."/>
            <person name="Zhao Y."/>
            <person name="Schartl M."/>
            <person name="Tang Q."/>
            <person name="Wang J."/>
        </authorList>
    </citation>
    <scope>NUCLEOTIDE SEQUENCE</scope>
</reference>
<evidence type="ECO:0000256" key="10">
    <source>
        <dbReference type="ARBA" id="ARBA00023163"/>
    </source>
</evidence>
<feature type="compositionally biased region" description="Basic residues" evidence="13">
    <location>
        <begin position="1501"/>
        <end position="1512"/>
    </location>
</feature>
<dbReference type="FunCoup" id="A0A3P8UIK1">
    <property type="interactions" value="1245"/>
</dbReference>
<reference evidence="15" key="3">
    <citation type="submission" date="2025-09" db="UniProtKB">
        <authorList>
            <consortium name="Ensembl"/>
        </authorList>
    </citation>
    <scope>IDENTIFICATION</scope>
</reference>
<dbReference type="OMA" id="WQLDRIQ"/>
<feature type="region of interest" description="Disordered" evidence="13">
    <location>
        <begin position="1500"/>
        <end position="1532"/>
    </location>
</feature>
<dbReference type="InterPro" id="IPR013087">
    <property type="entry name" value="Znf_C2H2_type"/>
</dbReference>
<feature type="compositionally biased region" description="Basic residues" evidence="13">
    <location>
        <begin position="1757"/>
        <end position="1775"/>
    </location>
</feature>
<dbReference type="GO" id="GO:0008270">
    <property type="term" value="F:zinc ion binding"/>
    <property type="evidence" value="ECO:0007669"/>
    <property type="project" value="UniProtKB-KW"/>
</dbReference>
<evidence type="ECO:0000256" key="2">
    <source>
        <dbReference type="ARBA" id="ARBA00006991"/>
    </source>
</evidence>
<feature type="compositionally biased region" description="Basic and acidic residues" evidence="13">
    <location>
        <begin position="1839"/>
        <end position="1867"/>
    </location>
</feature>
<feature type="domain" description="C2H2-type" evidence="14">
    <location>
        <begin position="1309"/>
        <end position="1338"/>
    </location>
</feature>
<evidence type="ECO:0000256" key="8">
    <source>
        <dbReference type="ARBA" id="ARBA00023015"/>
    </source>
</evidence>
<keyword evidence="5" id="KW-0677">Repeat</keyword>
<feature type="compositionally biased region" description="Basic residues" evidence="13">
    <location>
        <begin position="1724"/>
        <end position="1743"/>
    </location>
</feature>
<keyword evidence="10" id="KW-0804">Transcription</keyword>
<dbReference type="InterPro" id="IPR057986">
    <property type="entry name" value="TPR_Rlf/292/654"/>
</dbReference>
<feature type="compositionally biased region" description="Polar residues" evidence="13">
    <location>
        <begin position="623"/>
        <end position="636"/>
    </location>
</feature>
<feature type="region of interest" description="Disordered" evidence="13">
    <location>
        <begin position="605"/>
        <end position="636"/>
    </location>
</feature>
<feature type="compositionally biased region" description="Basic and acidic residues" evidence="13">
    <location>
        <begin position="1373"/>
        <end position="1398"/>
    </location>
</feature>
<name>A0A3P8UIK1_CYNSE</name>
<feature type="region of interest" description="Disordered" evidence="13">
    <location>
        <begin position="1550"/>
        <end position="1569"/>
    </location>
</feature>
<dbReference type="GO" id="GO:0005634">
    <property type="term" value="C:nucleus"/>
    <property type="evidence" value="ECO:0007669"/>
    <property type="project" value="UniProtKB-SubCell"/>
</dbReference>
<feature type="compositionally biased region" description="Basic and acidic residues" evidence="13">
    <location>
        <begin position="1180"/>
        <end position="1192"/>
    </location>
</feature>
<feature type="compositionally biased region" description="Basic residues" evidence="13">
    <location>
        <begin position="760"/>
        <end position="776"/>
    </location>
</feature>
<dbReference type="PROSITE" id="PS50157">
    <property type="entry name" value="ZINC_FINGER_C2H2_2"/>
    <property type="match status" value="1"/>
</dbReference>
<dbReference type="GeneID" id="103389254"/>
<dbReference type="GO" id="GO:0000981">
    <property type="term" value="F:DNA-binding transcription factor activity, RNA polymerase II-specific"/>
    <property type="evidence" value="ECO:0007669"/>
    <property type="project" value="TreeGrafter"/>
</dbReference>
<evidence type="ECO:0000256" key="12">
    <source>
        <dbReference type="PROSITE-ProRule" id="PRU00042"/>
    </source>
</evidence>
<feature type="region of interest" description="Disordered" evidence="13">
    <location>
        <begin position="1724"/>
        <end position="1939"/>
    </location>
</feature>
<evidence type="ECO:0000256" key="11">
    <source>
        <dbReference type="ARBA" id="ARBA00023242"/>
    </source>
</evidence>
<evidence type="ECO:0000256" key="13">
    <source>
        <dbReference type="SAM" id="MobiDB-lite"/>
    </source>
</evidence>
<dbReference type="KEGG" id="csem:103389254"/>
<feature type="region of interest" description="Disordered" evidence="13">
    <location>
        <begin position="1610"/>
        <end position="1653"/>
    </location>
</feature>
<comment type="similarity">
    <text evidence="2">Belongs to the krueppel C2H2-type zinc-finger protein family.</text>
</comment>
<organism evidence="15 16">
    <name type="scientific">Cynoglossus semilaevis</name>
    <name type="common">Tongue sole</name>
    <dbReference type="NCBI Taxonomy" id="244447"/>
    <lineage>
        <taxon>Eukaryota</taxon>
        <taxon>Metazoa</taxon>
        <taxon>Chordata</taxon>
        <taxon>Craniata</taxon>
        <taxon>Vertebrata</taxon>
        <taxon>Euteleostomi</taxon>
        <taxon>Actinopterygii</taxon>
        <taxon>Neopterygii</taxon>
        <taxon>Teleostei</taxon>
        <taxon>Neoteleostei</taxon>
        <taxon>Acanthomorphata</taxon>
        <taxon>Carangaria</taxon>
        <taxon>Pleuronectiformes</taxon>
        <taxon>Pleuronectoidei</taxon>
        <taxon>Cynoglossidae</taxon>
        <taxon>Cynoglossinae</taxon>
        <taxon>Cynoglossus</taxon>
    </lineage>
</organism>
<feature type="compositionally biased region" description="Low complexity" evidence="13">
    <location>
        <begin position="610"/>
        <end position="622"/>
    </location>
</feature>
<feature type="compositionally biased region" description="Polar residues" evidence="13">
    <location>
        <begin position="740"/>
        <end position="759"/>
    </location>
</feature>
<dbReference type="Pfam" id="PF25580">
    <property type="entry name" value="TPR_Rlf"/>
    <property type="match status" value="1"/>
</dbReference>
<protein>
    <submittedName>
        <fullName evidence="15">Uncharacterized LOC103389254</fullName>
    </submittedName>
</protein>
<dbReference type="RefSeq" id="XP_008322814.1">
    <property type="nucleotide sequence ID" value="XM_008324592.3"/>
</dbReference>
<keyword evidence="4" id="KW-0479">Metal-binding</keyword>
<feature type="compositionally biased region" description="Basic residues" evidence="13">
    <location>
        <begin position="1888"/>
        <end position="1897"/>
    </location>
</feature>
<evidence type="ECO:0000259" key="14">
    <source>
        <dbReference type="PROSITE" id="PS50157"/>
    </source>
</evidence>
<reference evidence="15" key="2">
    <citation type="submission" date="2025-08" db="UniProtKB">
        <authorList>
            <consortium name="Ensembl"/>
        </authorList>
    </citation>
    <scope>IDENTIFICATION</scope>
</reference>
<keyword evidence="3" id="KW-0597">Phosphoprotein</keyword>
<feature type="compositionally biased region" description="Polar residues" evidence="13">
    <location>
        <begin position="1129"/>
        <end position="1163"/>
    </location>
</feature>
<feature type="region of interest" description="Disordered" evidence="13">
    <location>
        <begin position="1104"/>
        <end position="1231"/>
    </location>
</feature>
<feature type="compositionally biased region" description="Basic and acidic residues" evidence="13">
    <location>
        <begin position="1898"/>
        <end position="1912"/>
    </location>
</feature>
<feature type="region of interest" description="Disordered" evidence="13">
    <location>
        <begin position="733"/>
        <end position="780"/>
    </location>
</feature>
<dbReference type="GeneTree" id="ENSGT00950000183034"/>
<evidence type="ECO:0000256" key="4">
    <source>
        <dbReference type="ARBA" id="ARBA00022723"/>
    </source>
</evidence>
<dbReference type="PANTHER" id="PTHR15507:SF16">
    <property type="entry name" value="ZINC FINGER PROTEIN 654"/>
    <property type="match status" value="1"/>
</dbReference>
<feature type="compositionally biased region" description="Basic residues" evidence="13">
    <location>
        <begin position="1117"/>
        <end position="1126"/>
    </location>
</feature>
<feature type="region of interest" description="Disordered" evidence="13">
    <location>
        <begin position="1366"/>
        <end position="1406"/>
    </location>
</feature>
<dbReference type="SMART" id="SM00355">
    <property type="entry name" value="ZnF_C2H2"/>
    <property type="match status" value="7"/>
</dbReference>
<dbReference type="PANTHER" id="PTHR15507">
    <property type="entry name" value="ZINC FINGER PROTEIN RLF"/>
    <property type="match status" value="1"/>
</dbReference>
<feature type="compositionally biased region" description="Low complexity" evidence="13">
    <location>
        <begin position="1796"/>
        <end position="1809"/>
    </location>
</feature>
<accession>A0A3P8UIK1</accession>
<evidence type="ECO:0000256" key="3">
    <source>
        <dbReference type="ARBA" id="ARBA00022553"/>
    </source>
</evidence>
<comment type="subcellular location">
    <subcellularLocation>
        <location evidence="1">Nucleus</location>
    </subcellularLocation>
</comment>
<feature type="compositionally biased region" description="Basic and acidic residues" evidence="13">
    <location>
        <begin position="1221"/>
        <end position="1231"/>
    </location>
</feature>
<evidence type="ECO:0000256" key="7">
    <source>
        <dbReference type="ARBA" id="ARBA00022833"/>
    </source>
</evidence>
<sequence>MAEETSECDLIALESQLQSLLDHYSSEELRGDSKAFCTDFCKLVEDFTSHWQVPLPQLRILQRALCYFAQASTSFPSNCDHVLDTLSSLALSAFELLLFFDQKDFCEESLQSITATFQESCLGLAKHQNVHLLQVGHLLKSGGPWANSILQAILSESNLPQNEVDEYISSELAVFFELRVRYLLSCKKEAEAMSLAKCCAHHPIAGQHPIFLQVYLTWLYKSSQHERLHTEVGDVNGKDAVHILCSLELEEDNNLLLGLGRAFLAQQLRRGDMYYLTDLVSIWSNLHSRLKTSKQALLEESRHLMSFTTNINSIFPFIRAILQELGEDGKQFCVELCANALGSHLPCDVITKSLIYKTIAGLLPNDLEICRLCALLVFFLERTVEAYKLVYILYMHPDQEYQVECSPIGNNVRCETLRILKKDLYFDPEFWNLIALRTSCLELLSEKVVSAALEEVMEDKWISNYCTKESSCQKAKTGHCKAATKKRQLKEDSCLKENTDSVSKRLRMGSYRKRVNVDNTVKRNRTPGSQSLKEVSSEPLRRSFWQLERIQDSVSLRYGELRRVTRLFAKNPPKRRIRTPRWLLEDSGSVVEKRSRKLTKQWLKLQKNHQSSVEQSPQSVQEKNTGNHKATTSFKDIQHNDQSGLSVDALEQHPMPQVILELSLPDNELYGTFNEDCCNREKGIPQVLLYKPTVKLPATSSPLKNAHGKEVILRARDESMLVQQLHCYARRQKGKGNGSIVHSSVSTITRSSAQASPPKNSRHRHEKSRMKRRTSLRRTTVGRQLFEKSVVEPVGFKKVLHRSRKRKLPSAKEVHEKSAVEEKASHNLPVLDTIQDQSVASGRDLCEVPALEMKVTIASETAASKMAQSSHLEKVCKVQCEEGLSEAPTTAKLGSDKISLNSQAASQSQDVFKNEEQKHKSLSSQADPDKISTANSYAASMGKKVTQSKISETDDIYLSSDRNNINNISSLTLVTEVVTKIEPEALGRDLENEKVLTHEKVVDVQLNQVKGQTCSEDSGEETEPETEESKLEYCCTFCHKDFKGRHVVAHAMFHYRKDECMFCGVIFRDDLLAMMHLSDHIEKLKKIKAQENCVLEKINTCPSNTSSKDVNSDKPLARRSRGRPRKSTVYPQQSFQDSTPSESRCLRSNINVVPVQKQNTSRQHTVHKANGHLRKKEVHRHLSELRETDGKRNDRKHHQPNSTASLEEINSPQNLKAASKQNEKDVEGKRAKPQETLYCPVNGCTWSTDLMKNRVALLYHALEDHHGEAKPLELAFRVGNSRCAICMRVLWSFEHFLHHVESHRTVPRYPCLHKGCTARFKTGMEMRRHARRHSPLQAVCCHPACSKLFICLWALNLHEREHYASKHARVKKSTPEQKDDKQSKATNGKKQEDHKMRDTAAPTAADNLSLKVKRKLRSRAINTSSRIKAKALSSIRKCVVKREMDNRKESYDSDFLRRAYSNQRRALRNKNPRKVISSSLRKHKRRSKMRTDLVKVSSALHRGRRRTPKAKHQQVVQDANTSTCQKPSTSEVPDICQNDLKLLTQATKTVQQDNNAMERPGDELPSKNTANKQIEENQKKDLLKNLAALVASKSLNRPIKMSTAEKTLRLNTLNPEKVKRSPSPHENAGEVEMSTSPDAISHTKATDSIFDSDRVGELPETALERPPEDTPALPQVEVLAVAEGPANMKVEREENTSQNLSSQSLSVVSVNCFYKMPPCVSDKKLKRLSKNKKFKKSKPKKKERSQEKNSNPLVSSRGKRKQNAIDKKRVRKNHCQRPDKRVQSERVEQKREGVTEEVSSSVVVPNNLSENEKGKHVVVHKEAVSSDCSIAADPNILADGKDSSPADEAKPKEETTDPESTKSKELKVSNPTKTKKKHMRTSSEGVKKNVRKKKRDHHQSDSEQHPRSESNVKVETAQKTLGGQHRGSRERKSKAESLKSSVCIEALAVYSKMPHLRPPPTVYLHESFISMPKRRKEGPLLQSPPSESLPPPGETSVPTAQQRQRCKNCFASFNSTEDLQHHLQLQKCTNLFGFDSDDEGNS</sequence>
<dbReference type="STRING" id="244447.ENSCSEP00000001674"/>
<keyword evidence="8" id="KW-0805">Transcription regulation</keyword>
<feature type="compositionally biased region" description="Polar residues" evidence="13">
    <location>
        <begin position="922"/>
        <end position="938"/>
    </location>
</feature>